<evidence type="ECO:0000313" key="4">
    <source>
        <dbReference type="Proteomes" id="UP000239735"/>
    </source>
</evidence>
<dbReference type="EMBL" id="OKRB01000130">
    <property type="protein sequence ID" value="SPE28980.1"/>
    <property type="molecule type" value="Genomic_DNA"/>
</dbReference>
<feature type="region of interest" description="Disordered" evidence="1">
    <location>
        <begin position="254"/>
        <end position="275"/>
    </location>
</feature>
<evidence type="ECO:0000256" key="2">
    <source>
        <dbReference type="SAM" id="Phobius"/>
    </source>
</evidence>
<feature type="transmembrane region" description="Helical" evidence="2">
    <location>
        <begin position="149"/>
        <end position="166"/>
    </location>
</feature>
<name>A0A2N9M0J0_9BACT</name>
<keyword evidence="2" id="KW-1133">Transmembrane helix</keyword>
<keyword evidence="2" id="KW-0812">Transmembrane</keyword>
<dbReference type="Proteomes" id="UP000239735">
    <property type="component" value="Unassembled WGS sequence"/>
</dbReference>
<organism evidence="3 4">
    <name type="scientific">Candidatus Sulfuritelmatomonas gaucii</name>
    <dbReference type="NCBI Taxonomy" id="2043161"/>
    <lineage>
        <taxon>Bacteria</taxon>
        <taxon>Pseudomonadati</taxon>
        <taxon>Acidobacteriota</taxon>
        <taxon>Terriglobia</taxon>
        <taxon>Terriglobales</taxon>
        <taxon>Acidobacteriaceae</taxon>
        <taxon>Candidatus Sulfuritelmatomonas</taxon>
    </lineage>
</organism>
<keyword evidence="2" id="KW-0472">Membrane</keyword>
<dbReference type="AlphaFoldDB" id="A0A2N9M0J0"/>
<sequence length="275" mass="30699">MHFHFDFSANQVLWTLTFAGLLVLLVVLLGRNRAQRFPWFTAAMVMMALCMVASRLLFGRMSPLVSSQIFLVLSDIATIIALLVVVEIARRAFKGAKRNAWIAATLITLALASVVLVEWGPWPSPKTMFAASTLAAMRFMQLFSQKGDLLADLLIVELGVLVVLFGRRFSAGWRSHPQQIAIGLSTVSISQLTVRVVWQHIAMHTTIHSQVEYDRVMSLQGKIYHANNAIYLAALVWWIIWLWFDEPGAKTSADSEQQIASTSEQPTDGNTIVEN</sequence>
<evidence type="ECO:0000256" key="1">
    <source>
        <dbReference type="SAM" id="MobiDB-lite"/>
    </source>
</evidence>
<reference evidence="4" key="1">
    <citation type="submission" date="2018-02" db="EMBL/GenBank/DDBJ databases">
        <authorList>
            <person name="Hausmann B."/>
        </authorList>
    </citation>
    <scope>NUCLEOTIDE SEQUENCE [LARGE SCALE GENOMIC DNA]</scope>
    <source>
        <strain evidence="4">Peat soil MAG SbA5</strain>
    </source>
</reference>
<protein>
    <submittedName>
        <fullName evidence="3">Uncharacterized protein</fullName>
    </submittedName>
</protein>
<feature type="transmembrane region" description="Helical" evidence="2">
    <location>
        <begin position="12"/>
        <end position="30"/>
    </location>
</feature>
<feature type="transmembrane region" description="Helical" evidence="2">
    <location>
        <begin position="223"/>
        <end position="244"/>
    </location>
</feature>
<accession>A0A2N9M0J0</accession>
<evidence type="ECO:0000313" key="3">
    <source>
        <dbReference type="EMBL" id="SPE28980.1"/>
    </source>
</evidence>
<feature type="transmembrane region" description="Helical" evidence="2">
    <location>
        <begin position="69"/>
        <end position="89"/>
    </location>
</feature>
<gene>
    <name evidence="3" type="ORF">SBA5_70074</name>
</gene>
<proteinExistence type="predicted"/>
<feature type="transmembrane region" description="Helical" evidence="2">
    <location>
        <begin position="101"/>
        <end position="122"/>
    </location>
</feature>
<feature type="transmembrane region" description="Helical" evidence="2">
    <location>
        <begin position="37"/>
        <end position="57"/>
    </location>
</feature>